<feature type="domain" description="Glycosyl hydrolase family 31 C-terminal" evidence="4">
    <location>
        <begin position="684"/>
        <end position="779"/>
    </location>
</feature>
<dbReference type="GO" id="GO:0005975">
    <property type="term" value="P:carbohydrate metabolic process"/>
    <property type="evidence" value="ECO:0007669"/>
    <property type="project" value="InterPro"/>
</dbReference>
<dbReference type="SUPFAM" id="SSF51011">
    <property type="entry name" value="Glycosyl hydrolase domain"/>
    <property type="match status" value="1"/>
</dbReference>
<dbReference type="InterPro" id="IPR017853">
    <property type="entry name" value="GH"/>
</dbReference>
<comment type="similarity">
    <text evidence="1 2">Belongs to the glycosyl hydrolase 31 family.</text>
</comment>
<evidence type="ECO:0000313" key="6">
    <source>
        <dbReference type="EMBL" id="KAG2890525.1"/>
    </source>
</evidence>
<name>A0A8T1B884_9STRA</name>
<dbReference type="EMBL" id="RCMG01001252">
    <property type="protein sequence ID" value="KAG2832116.1"/>
    <property type="molecule type" value="Genomic_DNA"/>
</dbReference>
<dbReference type="EMBL" id="RCMV01001493">
    <property type="protein sequence ID" value="KAG3208348.1"/>
    <property type="molecule type" value="Genomic_DNA"/>
</dbReference>
<dbReference type="Gene3D" id="2.60.40.1180">
    <property type="entry name" value="Golgi alpha-mannosidase II"/>
    <property type="match status" value="1"/>
</dbReference>
<dbReference type="SUPFAM" id="SSF51445">
    <property type="entry name" value="(Trans)glycosidases"/>
    <property type="match status" value="1"/>
</dbReference>
<dbReference type="Pfam" id="PF21365">
    <property type="entry name" value="Glyco_hydro_31_3rd"/>
    <property type="match status" value="1"/>
</dbReference>
<dbReference type="InterPro" id="IPR048395">
    <property type="entry name" value="Glyco_hydro_31_C"/>
</dbReference>
<evidence type="ECO:0000313" key="7">
    <source>
        <dbReference type="EMBL" id="KAG2895829.1"/>
    </source>
</evidence>
<evidence type="ECO:0000313" key="8">
    <source>
        <dbReference type="EMBL" id="KAG2963387.1"/>
    </source>
</evidence>
<dbReference type="PANTHER" id="PTHR46959">
    <property type="entry name" value="SULFOQUINOVOSIDASE"/>
    <property type="match status" value="1"/>
</dbReference>
<dbReference type="InterPro" id="IPR013780">
    <property type="entry name" value="Glyco_hydro_b"/>
</dbReference>
<organism evidence="7 10">
    <name type="scientific">Phytophthora cactorum</name>
    <dbReference type="NCBI Taxonomy" id="29920"/>
    <lineage>
        <taxon>Eukaryota</taxon>
        <taxon>Sar</taxon>
        <taxon>Stramenopiles</taxon>
        <taxon>Oomycota</taxon>
        <taxon>Peronosporomycetes</taxon>
        <taxon>Peronosporales</taxon>
        <taxon>Peronosporaceae</taxon>
        <taxon>Phytophthora</taxon>
    </lineage>
</organism>
<dbReference type="PANTHER" id="PTHR46959:SF2">
    <property type="entry name" value="SULFOQUINOVOSIDASE"/>
    <property type="match status" value="1"/>
</dbReference>
<feature type="domain" description="Glycoside hydrolase family 31 TIM barrel" evidence="3">
    <location>
        <begin position="338"/>
        <end position="643"/>
    </location>
</feature>
<keyword evidence="2" id="KW-0326">Glycosidase</keyword>
<dbReference type="Proteomes" id="UP000774804">
    <property type="component" value="Unassembled WGS sequence"/>
</dbReference>
<keyword evidence="2" id="KW-0378">Hydrolase</keyword>
<evidence type="ECO:0000256" key="1">
    <source>
        <dbReference type="ARBA" id="ARBA00007806"/>
    </source>
</evidence>
<dbReference type="InterPro" id="IPR000322">
    <property type="entry name" value="Glyco_hydro_31_TIM"/>
</dbReference>
<dbReference type="InterPro" id="IPR011013">
    <property type="entry name" value="Gal_mutarotase_sf_dom"/>
</dbReference>
<dbReference type="SUPFAM" id="SSF74650">
    <property type="entry name" value="Galactose mutarotase-like"/>
    <property type="match status" value="1"/>
</dbReference>
<proteinExistence type="inferred from homology"/>
<sequence length="807" mass="86764">MLSRLAPALSAIAIAGATCSTSRVSATTTNYPLGLFTVTVDTERSTVEISNSVGDQVWKSASDRAFISASSGLTTITQTSGNFQLSSENVGTPCQTATISGVTSSSSDRVGISGTFGDATCSDWTWSLAFALDSSSGDDSQPLVFNASVAGDNVDNVYMAFESPHDEAFFGLGEQTGIGSLRGWRVPVWTREGGVGRGEEPVTTYLNENASISGAFAGGSLLTTYTGVGSLTTSLGRWVVLDGTKYALFDLASNATSAFEDTAAGYLAGNITEGDHVTGSTTTLEIMYESSSLNGWIGRAATGNPLLEATNALTKVTGRQPQLPDWSHDGAILGIQGGQDFVEEVVENALSANMPLVSVWLQDWSGTRLQTGAYGISLHRLWWNWEPDTTLYPTWAEWVPHLQSTYGVRTMSYINTFLANVSTKSTGYNTSFYAIAASEGRFVANATAGDGRPWTITSGPGIDAGLLDLSNQSTIDWFKALVKKQYYSVPISGMMQDFGEYLSVDDSVSLSGGTVDPRVFHNDYPTVWATLLREVVTELGLENDTVGFHRSAGTFSAKHTSLFWVGDQNIDESREDGMRAVISSTLHVGASGFAQTHSDIGGYTNTLAAVGNITRNAALLGRWGELGAFSGTAFRTHEGNIPQMNVQAYTNGTTRAYHAYNARLFRSLKPYRLALLDEYQVNGWPIVRHPMVFSPNDSVASAVIDATFWLGEALYVAPVYDLSASSVEVYLPPLQVNSQGTAVNSTAFTYKHLWSGEEYVPGQTVTVDAPWGKPGVFMRWPVTEKEGLQLQQLWEFVVAENATTLEA</sequence>
<dbReference type="Gene3D" id="2.60.40.1760">
    <property type="entry name" value="glycosyl hydrolase (family 31)"/>
    <property type="match status" value="1"/>
</dbReference>
<dbReference type="EMBL" id="RCML01001340">
    <property type="protein sequence ID" value="KAG2963387.1"/>
    <property type="molecule type" value="Genomic_DNA"/>
</dbReference>
<evidence type="ECO:0000313" key="10">
    <source>
        <dbReference type="Proteomes" id="UP000736787"/>
    </source>
</evidence>
<dbReference type="GO" id="GO:0004553">
    <property type="term" value="F:hydrolase activity, hydrolyzing O-glycosyl compounds"/>
    <property type="evidence" value="ECO:0007669"/>
    <property type="project" value="InterPro"/>
</dbReference>
<dbReference type="Proteomes" id="UP000735874">
    <property type="component" value="Unassembled WGS sequence"/>
</dbReference>
<dbReference type="Proteomes" id="UP000697107">
    <property type="component" value="Unassembled WGS sequence"/>
</dbReference>
<comment type="caution">
    <text evidence="7">The sequence shown here is derived from an EMBL/GenBank/DDBJ whole genome shotgun (WGS) entry which is preliminary data.</text>
</comment>
<evidence type="ECO:0000313" key="9">
    <source>
        <dbReference type="EMBL" id="KAG3208348.1"/>
    </source>
</evidence>
<dbReference type="Proteomes" id="UP000760860">
    <property type="component" value="Unassembled WGS sequence"/>
</dbReference>
<dbReference type="EMBL" id="RCMK01001366">
    <property type="protein sequence ID" value="KAG2895829.1"/>
    <property type="molecule type" value="Genomic_DNA"/>
</dbReference>
<evidence type="ECO:0000313" key="5">
    <source>
        <dbReference type="EMBL" id="KAG2832116.1"/>
    </source>
</evidence>
<evidence type="ECO:0008006" key="11">
    <source>
        <dbReference type="Google" id="ProtNLM"/>
    </source>
</evidence>
<dbReference type="AlphaFoldDB" id="A0A8T1B884"/>
<dbReference type="Proteomes" id="UP000736787">
    <property type="component" value="Unassembled WGS sequence"/>
</dbReference>
<protein>
    <recommendedName>
        <fullName evidence="11">Alpha-glucosidase</fullName>
    </recommendedName>
</protein>
<evidence type="ECO:0000259" key="3">
    <source>
        <dbReference type="Pfam" id="PF01055"/>
    </source>
</evidence>
<dbReference type="VEuPathDB" id="FungiDB:PC110_g11831"/>
<reference evidence="7" key="1">
    <citation type="submission" date="2018-10" db="EMBL/GenBank/DDBJ databases">
        <title>Effector identification in a new, highly contiguous assembly of the strawberry crown rot pathogen Phytophthora cactorum.</title>
        <authorList>
            <person name="Armitage A.D."/>
            <person name="Nellist C.F."/>
            <person name="Bates H."/>
            <person name="Vickerstaff R.J."/>
            <person name="Harrison R.J."/>
        </authorList>
    </citation>
    <scope>NUCLEOTIDE SEQUENCE</scope>
    <source>
        <strain evidence="5">15-7</strain>
        <strain evidence="6">4032</strain>
        <strain evidence="7">4040</strain>
        <strain evidence="8">P415</strain>
        <strain evidence="9">P421</strain>
    </source>
</reference>
<dbReference type="Gene3D" id="3.20.20.80">
    <property type="entry name" value="Glycosidases"/>
    <property type="match status" value="1"/>
</dbReference>
<dbReference type="GO" id="GO:0030246">
    <property type="term" value="F:carbohydrate binding"/>
    <property type="evidence" value="ECO:0007669"/>
    <property type="project" value="InterPro"/>
</dbReference>
<dbReference type="EMBL" id="RCMI01001113">
    <property type="protein sequence ID" value="KAG2890525.1"/>
    <property type="molecule type" value="Genomic_DNA"/>
</dbReference>
<dbReference type="Pfam" id="PF01055">
    <property type="entry name" value="Glyco_hydro_31_2nd"/>
    <property type="match status" value="1"/>
</dbReference>
<accession>A0A8T1B884</accession>
<dbReference type="CDD" id="cd14752">
    <property type="entry name" value="GH31_N"/>
    <property type="match status" value="1"/>
</dbReference>
<gene>
    <name evidence="5" type="ORF">PC113_g20808</name>
    <name evidence="6" type="ORF">PC115_g19476</name>
    <name evidence="7" type="ORF">PC117_g23138</name>
    <name evidence="8" type="ORF">PC118_g20922</name>
    <name evidence="9" type="ORF">PC129_g20627</name>
</gene>
<evidence type="ECO:0000256" key="2">
    <source>
        <dbReference type="RuleBase" id="RU361185"/>
    </source>
</evidence>
<evidence type="ECO:0000259" key="4">
    <source>
        <dbReference type="Pfam" id="PF21365"/>
    </source>
</evidence>
<dbReference type="InterPro" id="IPR052990">
    <property type="entry name" value="Sulfoquinovosidase_GH31"/>
</dbReference>